<sequence>MSHPQSLDGEPQPAPVHTTLSSAVAPLAFREPPVNSFRSQNPLFSSHFPAVPVPAAPVLPVSVGTTSARRTASALHSLPQHQGLVANASAPHRGPRHPYPEQVSQGSALASNTISGPSPFSTLTSVSVLIWPFVVPGDNAPAAFGTPILKIRNELLLNYVQAFDLHALYFHPTFPSTDLASAHDFSRQLDAHLVNANLRLTLAPGATNISTVVPLNQQPFVVLEPSRYREFTTFRPCYTINDNSFSLDTFKKLNKKAPNPNPDPRYRHEPLVIICTRFDHIHGAITHRLFTDQDLPVHGRDLAHPCLGLRILTRLPYVNTHLLPDVECMDGYCPQGDNAPEDTLLVNLAVIAAPPSAPIHNFRPATPPNGPSLSIIRQRSPTSQITLVIVVSALGQIKLPSHSHSTLMPMPHHLKSRSRQLNANVNPMLSSVPSALNTNADAVLPPFDDEDPAPPPRPQVVPLVPGVDVALVYNVTRWQNFAKLAVGDRAANPVSIAGESIDAVAECLLHLILLIWERKDHMPETFVLPAGSFSTIRIGDTPANVSTGPGPLRAMFRAAAKLLSAQHRFWKPLPSSAFVVPNLGAIRDDPPATRHLASTRPFLGKKAMLIPKNLLLYLDPVAYDVLAPWYDFHQDTPVPPASMPTHPLRLFMINVLDRQPSEIDNERTKEEHEAWLIMAFSMVLLGDATPFSHSDFKSILRGFNLHLSGRRLVQTLTLRKPLALFTAMCDRRIKAVEDVSDHLGTFITRFSTDTTTPYFVKLFEVLLKQYLNGVGHPEALRNIEVSDDQFLEHRADHLLRANLMLGAAGDTDMCPMDKDWKISFRFNGRVDSTTAITAPLHFHTCSYEVDVKIDRGMEQLLLSGVDSPARLGTAFETEYSSAVNSTAAPYGPPPNGACLKIPITNEHMAESLAIYKKKDTLSQLFVDPPMSSDPPRRSGRQRRPPPHADSPVSFAASARLTRPIAEEELDSSSDESMLNEPPNTIEHNNDPDSDIEIIEVPETSRIPSLAPPIRNGSPDGVEHRSHALIDLAHNLDLELNDYFISPPDSPETLFMEHIDAVDGDHDKAILFIAEIHRIRGTVPPVNTAPIEAPVAPIIEMPVVTAPAMYFVGIRIAQRGQTFAQVLKLAAPDPALLERIISAGFPLGRALAALHGQTGLRVGTSNMPVDAEEEFGNRQNNFYELGAWSSPIPRLAGLTPVPESPLRSGLLALREVSSALPLYVLYIYDELPAPIPAVQLADLFVPPPIAPPPAPSGPSTAPPSDAKSQYLRQHFPGHYATITHARSTFGTAYQHCIIERYTMKVANEIGIQFIGRQIRPAQVPNGLVIQLSDIPLAAGIPAATFHSFRTEFNKVRDVRTRLRRFEDHRLDLQIDPNLVANVQRFESLRRLLDVMLAEDIVDNIFRADTTGDVRAQAVNMSIGQLMSDVSPCRNLLKTYFA</sequence>
<gene>
    <name evidence="2" type="ORF">B0H16DRAFT_1716172</name>
</gene>
<keyword evidence="3" id="KW-1185">Reference proteome</keyword>
<organism evidence="2 3">
    <name type="scientific">Mycena metata</name>
    <dbReference type="NCBI Taxonomy" id="1033252"/>
    <lineage>
        <taxon>Eukaryota</taxon>
        <taxon>Fungi</taxon>
        <taxon>Dikarya</taxon>
        <taxon>Basidiomycota</taxon>
        <taxon>Agaricomycotina</taxon>
        <taxon>Agaricomycetes</taxon>
        <taxon>Agaricomycetidae</taxon>
        <taxon>Agaricales</taxon>
        <taxon>Marasmiineae</taxon>
        <taxon>Mycenaceae</taxon>
        <taxon>Mycena</taxon>
    </lineage>
</organism>
<comment type="caution">
    <text evidence="2">The sequence shown here is derived from an EMBL/GenBank/DDBJ whole genome shotgun (WGS) entry which is preliminary data.</text>
</comment>
<name>A0AAD7NNL0_9AGAR</name>
<evidence type="ECO:0000313" key="2">
    <source>
        <dbReference type="EMBL" id="KAJ7768974.1"/>
    </source>
</evidence>
<dbReference type="Proteomes" id="UP001215598">
    <property type="component" value="Unassembled WGS sequence"/>
</dbReference>
<accession>A0AAD7NNL0</accession>
<feature type="region of interest" description="Disordered" evidence="1">
    <location>
        <begin position="1002"/>
        <end position="1021"/>
    </location>
</feature>
<evidence type="ECO:0000313" key="3">
    <source>
        <dbReference type="Proteomes" id="UP001215598"/>
    </source>
</evidence>
<feature type="region of interest" description="Disordered" evidence="1">
    <location>
        <begin position="924"/>
        <end position="993"/>
    </location>
</feature>
<protein>
    <submittedName>
        <fullName evidence="2">Uncharacterized protein</fullName>
    </submittedName>
</protein>
<reference evidence="2" key="1">
    <citation type="submission" date="2023-03" db="EMBL/GenBank/DDBJ databases">
        <title>Massive genome expansion in bonnet fungi (Mycena s.s.) driven by repeated elements and novel gene families across ecological guilds.</title>
        <authorList>
            <consortium name="Lawrence Berkeley National Laboratory"/>
            <person name="Harder C.B."/>
            <person name="Miyauchi S."/>
            <person name="Viragh M."/>
            <person name="Kuo A."/>
            <person name="Thoen E."/>
            <person name="Andreopoulos B."/>
            <person name="Lu D."/>
            <person name="Skrede I."/>
            <person name="Drula E."/>
            <person name="Henrissat B."/>
            <person name="Morin E."/>
            <person name="Kohler A."/>
            <person name="Barry K."/>
            <person name="LaButti K."/>
            <person name="Morin E."/>
            <person name="Salamov A."/>
            <person name="Lipzen A."/>
            <person name="Mereny Z."/>
            <person name="Hegedus B."/>
            <person name="Baldrian P."/>
            <person name="Stursova M."/>
            <person name="Weitz H."/>
            <person name="Taylor A."/>
            <person name="Grigoriev I.V."/>
            <person name="Nagy L.G."/>
            <person name="Martin F."/>
            <person name="Kauserud H."/>
        </authorList>
    </citation>
    <scope>NUCLEOTIDE SEQUENCE</scope>
    <source>
        <strain evidence="2">CBHHK182m</strain>
    </source>
</reference>
<proteinExistence type="predicted"/>
<dbReference type="EMBL" id="JARKIB010000019">
    <property type="protein sequence ID" value="KAJ7768974.1"/>
    <property type="molecule type" value="Genomic_DNA"/>
</dbReference>
<evidence type="ECO:0000256" key="1">
    <source>
        <dbReference type="SAM" id="MobiDB-lite"/>
    </source>
</evidence>